<evidence type="ECO:0000256" key="1">
    <source>
        <dbReference type="SAM" id="MobiDB-lite"/>
    </source>
</evidence>
<gene>
    <name evidence="2" type="ORF">BDDG_11667</name>
</gene>
<dbReference type="AlphaFoldDB" id="A0A0J9EN54"/>
<dbReference type="Proteomes" id="UP000007802">
    <property type="component" value="Unassembled WGS sequence"/>
</dbReference>
<accession>A0A0J9EN54</accession>
<protein>
    <submittedName>
        <fullName evidence="2">Uncharacterized protein</fullName>
    </submittedName>
</protein>
<feature type="region of interest" description="Disordered" evidence="1">
    <location>
        <begin position="1"/>
        <end position="37"/>
    </location>
</feature>
<organism evidence="2">
    <name type="scientific">Ajellomyces dermatitidis (strain ATCC 18188 / CBS 674.68)</name>
    <name type="common">Blastomyces dermatitidis</name>
    <dbReference type="NCBI Taxonomy" id="653446"/>
    <lineage>
        <taxon>Eukaryota</taxon>
        <taxon>Fungi</taxon>
        <taxon>Dikarya</taxon>
        <taxon>Ascomycota</taxon>
        <taxon>Pezizomycotina</taxon>
        <taxon>Eurotiomycetes</taxon>
        <taxon>Eurotiomycetidae</taxon>
        <taxon>Onygenales</taxon>
        <taxon>Ajellomycetaceae</taxon>
        <taxon>Blastomyces</taxon>
    </lineage>
</organism>
<feature type="compositionally biased region" description="Polar residues" evidence="1">
    <location>
        <begin position="15"/>
        <end position="30"/>
    </location>
</feature>
<proteinExistence type="predicted"/>
<feature type="compositionally biased region" description="Basic and acidic residues" evidence="1">
    <location>
        <begin position="1"/>
        <end position="11"/>
    </location>
</feature>
<name>A0A0J9EN54_AJEDA</name>
<evidence type="ECO:0000313" key="2">
    <source>
        <dbReference type="EMBL" id="KMW66685.1"/>
    </source>
</evidence>
<sequence length="75" mass="8499">MTTRDETRIEFYEPSASQVEPNQDESGSWRTKSESTREKLGLVCTRSPSIGGKQNFRYLTVQYQGHLSGAKMKAL</sequence>
<dbReference type="EMBL" id="GG749409">
    <property type="protein sequence ID" value="KMW66685.1"/>
    <property type="molecule type" value="Genomic_DNA"/>
</dbReference>
<reference evidence="2" key="1">
    <citation type="submission" date="2010-03" db="EMBL/GenBank/DDBJ databases">
        <title>Annotation of Blastomyces dermatitidis strain ATCC 18188.</title>
        <authorList>
            <consortium name="The Broad Institute Genome Sequencing Platform"/>
            <consortium name="Broad Institute Genome Sequencing Center for Infectious Disease."/>
            <person name="Cuomo C."/>
            <person name="Klein B."/>
            <person name="Sullivan T."/>
            <person name="Heitman J."/>
            <person name="Young S."/>
            <person name="Zeng Q."/>
            <person name="Gargeya S."/>
            <person name="Alvarado L."/>
            <person name="Berlin A.M."/>
            <person name="Chapman S.B."/>
            <person name="Chen Z."/>
            <person name="Freedman E."/>
            <person name="Gellesch M."/>
            <person name="Goldberg J."/>
            <person name="Griggs A."/>
            <person name="Gujja S."/>
            <person name="Heilman E."/>
            <person name="Heiman D."/>
            <person name="Howarth C."/>
            <person name="Mehta T."/>
            <person name="Neiman D."/>
            <person name="Pearson M."/>
            <person name="Roberts A."/>
            <person name="Saif S."/>
            <person name="Shea T."/>
            <person name="Shenoy N."/>
            <person name="Sisk P."/>
            <person name="Stolte C."/>
            <person name="Sykes S."/>
            <person name="White J."/>
            <person name="Yandava C."/>
            <person name="Haas B."/>
            <person name="Nusbaum C."/>
            <person name="Birren B."/>
        </authorList>
    </citation>
    <scope>NUCLEOTIDE SEQUENCE</scope>
    <source>
        <strain evidence="2">ATCC 18188</strain>
    </source>
</reference>